<dbReference type="NCBIfam" id="TIGR00613">
    <property type="entry name" value="reco"/>
    <property type="match status" value="1"/>
</dbReference>
<evidence type="ECO:0000313" key="10">
    <source>
        <dbReference type="Proteomes" id="UP000184301"/>
    </source>
</evidence>
<dbReference type="GO" id="GO:0006302">
    <property type="term" value="P:double-strand break repair"/>
    <property type="evidence" value="ECO:0007669"/>
    <property type="project" value="TreeGrafter"/>
</dbReference>
<evidence type="ECO:0000256" key="6">
    <source>
        <dbReference type="ARBA" id="ARBA00033409"/>
    </source>
</evidence>
<dbReference type="Gene3D" id="1.20.1440.120">
    <property type="entry name" value="Recombination protein O, C-terminal domain"/>
    <property type="match status" value="1"/>
</dbReference>
<reference evidence="9 10" key="1">
    <citation type="submission" date="2016-11" db="EMBL/GenBank/DDBJ databases">
        <authorList>
            <person name="Jaros S."/>
            <person name="Januszkiewicz K."/>
            <person name="Wedrychowicz H."/>
        </authorList>
    </citation>
    <scope>NUCLEOTIDE SEQUENCE [LARGE SCALE GENOMIC DNA]</scope>
    <source>
        <strain evidence="9 10">DSM 15480</strain>
    </source>
</reference>
<dbReference type="InterPro" id="IPR037278">
    <property type="entry name" value="ARFGAP/RecO"/>
</dbReference>
<dbReference type="InterPro" id="IPR042242">
    <property type="entry name" value="RecO_C"/>
</dbReference>
<dbReference type="GO" id="GO:0006310">
    <property type="term" value="P:DNA recombination"/>
    <property type="evidence" value="ECO:0007669"/>
    <property type="project" value="UniProtKB-UniRule"/>
</dbReference>
<evidence type="ECO:0000256" key="5">
    <source>
        <dbReference type="ARBA" id="ARBA00023204"/>
    </source>
</evidence>
<evidence type="ECO:0000256" key="7">
    <source>
        <dbReference type="HAMAP-Rule" id="MF_00201"/>
    </source>
</evidence>
<keyword evidence="4 7" id="KW-0233">DNA recombination</keyword>
<keyword evidence="5 7" id="KW-0234">DNA repair</keyword>
<evidence type="ECO:0000313" key="9">
    <source>
        <dbReference type="EMBL" id="SHJ60555.1"/>
    </source>
</evidence>
<evidence type="ECO:0000256" key="2">
    <source>
        <dbReference type="ARBA" id="ARBA00021310"/>
    </source>
</evidence>
<organism evidence="9 10">
    <name type="scientific">Hespellia stercorisuis DSM 15480</name>
    <dbReference type="NCBI Taxonomy" id="1121950"/>
    <lineage>
        <taxon>Bacteria</taxon>
        <taxon>Bacillati</taxon>
        <taxon>Bacillota</taxon>
        <taxon>Clostridia</taxon>
        <taxon>Lachnospirales</taxon>
        <taxon>Lachnospiraceae</taxon>
        <taxon>Hespellia</taxon>
    </lineage>
</organism>
<dbReference type="Pfam" id="PF02565">
    <property type="entry name" value="RecO_C"/>
    <property type="match status" value="1"/>
</dbReference>
<proteinExistence type="inferred from homology"/>
<dbReference type="Pfam" id="PF11967">
    <property type="entry name" value="RecO_N"/>
    <property type="match status" value="1"/>
</dbReference>
<keyword evidence="10" id="KW-1185">Reference proteome</keyword>
<comment type="function">
    <text evidence="7">Involved in DNA repair and RecF pathway recombination.</text>
</comment>
<dbReference type="SUPFAM" id="SSF50249">
    <property type="entry name" value="Nucleic acid-binding proteins"/>
    <property type="match status" value="1"/>
</dbReference>
<accession>A0A1M6KNP6</accession>
<dbReference type="HAMAP" id="MF_00201">
    <property type="entry name" value="RecO"/>
    <property type="match status" value="1"/>
</dbReference>
<dbReference type="GO" id="GO:0043590">
    <property type="term" value="C:bacterial nucleoid"/>
    <property type="evidence" value="ECO:0007669"/>
    <property type="project" value="TreeGrafter"/>
</dbReference>
<dbReference type="PANTHER" id="PTHR33991:SF1">
    <property type="entry name" value="DNA REPAIR PROTEIN RECO"/>
    <property type="match status" value="1"/>
</dbReference>
<evidence type="ECO:0000259" key="8">
    <source>
        <dbReference type="Pfam" id="PF11967"/>
    </source>
</evidence>
<dbReference type="AlphaFoldDB" id="A0A1M6KNP6"/>
<dbReference type="PANTHER" id="PTHR33991">
    <property type="entry name" value="DNA REPAIR PROTEIN RECO"/>
    <property type="match status" value="1"/>
</dbReference>
<dbReference type="EMBL" id="FQZY01000012">
    <property type="protein sequence ID" value="SHJ60555.1"/>
    <property type="molecule type" value="Genomic_DNA"/>
</dbReference>
<protein>
    <recommendedName>
        <fullName evidence="2 7">DNA repair protein RecO</fullName>
    </recommendedName>
    <alternativeName>
        <fullName evidence="6 7">Recombination protein O</fullName>
    </alternativeName>
</protein>
<comment type="similarity">
    <text evidence="1 7">Belongs to the RecO family.</text>
</comment>
<feature type="domain" description="DNA replication/recombination mediator RecO N-terminal" evidence="8">
    <location>
        <begin position="1"/>
        <end position="79"/>
    </location>
</feature>
<dbReference type="RefSeq" id="WP_242945351.1">
    <property type="nucleotide sequence ID" value="NZ_FQZY01000012.1"/>
</dbReference>
<dbReference type="Proteomes" id="UP000184301">
    <property type="component" value="Unassembled WGS sequence"/>
</dbReference>
<evidence type="ECO:0000256" key="4">
    <source>
        <dbReference type="ARBA" id="ARBA00023172"/>
    </source>
</evidence>
<dbReference type="InterPro" id="IPR012340">
    <property type="entry name" value="NA-bd_OB-fold"/>
</dbReference>
<dbReference type="Gene3D" id="2.40.50.140">
    <property type="entry name" value="Nucleic acid-binding proteins"/>
    <property type="match status" value="1"/>
</dbReference>
<evidence type="ECO:0000256" key="3">
    <source>
        <dbReference type="ARBA" id="ARBA00022763"/>
    </source>
</evidence>
<dbReference type="SUPFAM" id="SSF57863">
    <property type="entry name" value="ArfGap/RecO-like zinc finger"/>
    <property type="match status" value="1"/>
</dbReference>
<dbReference type="InterPro" id="IPR022572">
    <property type="entry name" value="DNA_rep/recomb_RecO_N"/>
</dbReference>
<dbReference type="InterPro" id="IPR003717">
    <property type="entry name" value="RecO"/>
</dbReference>
<evidence type="ECO:0000256" key="1">
    <source>
        <dbReference type="ARBA" id="ARBA00007452"/>
    </source>
</evidence>
<keyword evidence="3 7" id="KW-0227">DNA damage</keyword>
<gene>
    <name evidence="7" type="primary">recO</name>
    <name evidence="9" type="ORF">SAMN02745243_00971</name>
</gene>
<sequence length="247" mass="28133">MDQIVVTGMVLSSAPIGEYDRRVVLLTKEQGKISAFAKGARRPNSALVGAINPFTFGEYTLYAGRNSFTMQSAHITNYFAELREDMEGAYYGFYFLELANYYAKEANDETQMLKLLYVTMRALAKKSIPRRLVRCIYELRLICINGEGPQVFQCVNCGDSTRPAVFSARKGGLICSECSGDVIDGMVLDSSTLYSMQFIESTKVEHLYTFTVKEEVLELLERIMKRYMDVYVEKRFHSLEILEQLDL</sequence>
<dbReference type="STRING" id="1121950.SAMN02745243_00971"/>
<name>A0A1M6KNP6_9FIRM</name>